<dbReference type="OrthoDB" id="9787815at2"/>
<dbReference type="PANTHER" id="PTHR12778">
    <property type="entry name" value="SOLUTE CARRIER FAMILY 33 ACETYL-COA TRANSPORTER -RELATED"/>
    <property type="match status" value="1"/>
</dbReference>
<dbReference type="AlphaFoldDB" id="A0A2P7MYQ3"/>
<comment type="caution">
    <text evidence="7">The sequence shown here is derived from an EMBL/GenBank/DDBJ whole genome shotgun (WGS) entry which is preliminary data.</text>
</comment>
<evidence type="ECO:0000313" key="8">
    <source>
        <dbReference type="Proteomes" id="UP000243002"/>
    </source>
</evidence>
<keyword evidence="2" id="KW-0813">Transport</keyword>
<dbReference type="Gene3D" id="1.20.1250.20">
    <property type="entry name" value="MFS general substrate transporter like domains"/>
    <property type="match status" value="1"/>
</dbReference>
<dbReference type="Proteomes" id="UP000243002">
    <property type="component" value="Unassembled WGS sequence"/>
</dbReference>
<dbReference type="SUPFAM" id="SSF103473">
    <property type="entry name" value="MFS general substrate transporter"/>
    <property type="match status" value="1"/>
</dbReference>
<dbReference type="EMBL" id="PXXO01000004">
    <property type="protein sequence ID" value="PSJ06324.1"/>
    <property type="molecule type" value="Genomic_DNA"/>
</dbReference>
<dbReference type="InterPro" id="IPR036259">
    <property type="entry name" value="MFS_trans_sf"/>
</dbReference>
<gene>
    <name evidence="7" type="ORF">C7K55_05240</name>
</gene>
<keyword evidence="8" id="KW-1185">Reference proteome</keyword>
<name>A0A2P7MYQ3_9CYAN</name>
<dbReference type="InterPro" id="IPR004752">
    <property type="entry name" value="AmpG_permease/AT-1"/>
</dbReference>
<feature type="transmembrane region" description="Helical" evidence="6">
    <location>
        <begin position="293"/>
        <end position="312"/>
    </location>
</feature>
<feature type="transmembrane region" description="Helical" evidence="6">
    <location>
        <begin position="318"/>
        <end position="344"/>
    </location>
</feature>
<sequence>MADKSSGSWRRLTAVTAEGVASGTPLMVGSKLLQGWLTASGVPLALIGLIPLAELPYTLKLFWAPLLDRWPIAWPDRRRGWLLLMQLILVPVIAAMALLQPSTNPASLTAIGIAALVLAVCSATQDIAVDAYRTDLLPEAERGPGAAGATLGYRAAMLAVGAGGFLLADRFGWPAAFLAAAALLAAVVPFTIWAPALQPVQHPVTSLRQAVLGPTREFLFRAGPNRAWQLLLLVLLYRWPDGLLNAMAIPFLKLQGFSDAQIGLVQGGWAIAATMAGTVIGGVLFARIGMNRSLWLFAIAGVCGNLTYWALAQFNWGFGGLIAAVSLENLSGGMVGAVFVALLMSLCNPRFSATQYALLSGIYALSRSLLSAPAGVVAGNVGWPMFFLATAAAAIPAFLLMLQLTPWGEKEARGAFDPSRDAT</sequence>
<evidence type="ECO:0000313" key="7">
    <source>
        <dbReference type="EMBL" id="PSJ06324.1"/>
    </source>
</evidence>
<reference evidence="7 8" key="1">
    <citation type="journal article" date="2018" name="Environ. Microbiol.">
        <title>Ecological and genomic features of two widespread freshwater picocyanobacteria.</title>
        <authorList>
            <person name="Cabello-Yeves P.J."/>
            <person name="Picazo A."/>
            <person name="Camacho A."/>
            <person name="Callieri C."/>
            <person name="Rosselli R."/>
            <person name="Roda-Garcia J.J."/>
            <person name="Coutinho F.H."/>
            <person name="Rodriguez-Valera F."/>
        </authorList>
    </citation>
    <scope>NUCLEOTIDE SEQUENCE [LARGE SCALE GENOMIC DNA]</scope>
    <source>
        <strain evidence="7 8">Tous</strain>
    </source>
</reference>
<feature type="transmembrane region" description="Helical" evidence="6">
    <location>
        <begin position="260"/>
        <end position="286"/>
    </location>
</feature>
<feature type="transmembrane region" description="Helical" evidence="6">
    <location>
        <begin position="356"/>
        <end position="377"/>
    </location>
</feature>
<dbReference type="Pfam" id="PF07690">
    <property type="entry name" value="MFS_1"/>
    <property type="match status" value="1"/>
</dbReference>
<dbReference type="NCBIfam" id="TIGR00901">
    <property type="entry name" value="2A0125"/>
    <property type="match status" value="1"/>
</dbReference>
<protein>
    <submittedName>
        <fullName evidence="7">MFS transporter</fullName>
    </submittedName>
</protein>
<dbReference type="RefSeq" id="WP_106502359.1">
    <property type="nucleotide sequence ID" value="NZ_PXXO01000004.1"/>
</dbReference>
<evidence type="ECO:0000256" key="5">
    <source>
        <dbReference type="ARBA" id="ARBA00023136"/>
    </source>
</evidence>
<keyword evidence="3 6" id="KW-0812">Transmembrane</keyword>
<dbReference type="InterPro" id="IPR011701">
    <property type="entry name" value="MFS"/>
</dbReference>
<feature type="transmembrane region" description="Helical" evidence="6">
    <location>
        <begin position="383"/>
        <end position="404"/>
    </location>
</feature>
<evidence type="ECO:0000256" key="6">
    <source>
        <dbReference type="SAM" id="Phobius"/>
    </source>
</evidence>
<proteinExistence type="predicted"/>
<evidence type="ECO:0000256" key="4">
    <source>
        <dbReference type="ARBA" id="ARBA00022989"/>
    </source>
</evidence>
<feature type="transmembrane region" description="Helical" evidence="6">
    <location>
        <begin position="80"/>
        <end position="99"/>
    </location>
</feature>
<keyword evidence="4 6" id="KW-1133">Transmembrane helix</keyword>
<accession>A0A2P7MYQ3</accession>
<organism evidence="7 8">
    <name type="scientific">Cyanobium usitatum str. Tous</name>
    <dbReference type="NCBI Taxonomy" id="2116684"/>
    <lineage>
        <taxon>Bacteria</taxon>
        <taxon>Bacillati</taxon>
        <taxon>Cyanobacteriota</taxon>
        <taxon>Cyanophyceae</taxon>
        <taxon>Synechococcales</taxon>
        <taxon>Prochlorococcaceae</taxon>
        <taxon>Cyanobium</taxon>
    </lineage>
</organism>
<evidence type="ECO:0000256" key="2">
    <source>
        <dbReference type="ARBA" id="ARBA00022448"/>
    </source>
</evidence>
<dbReference type="PANTHER" id="PTHR12778:SF10">
    <property type="entry name" value="MAJOR FACILITATOR SUPERFAMILY DOMAIN-CONTAINING PROTEIN 3"/>
    <property type="match status" value="1"/>
</dbReference>
<feature type="transmembrane region" description="Helical" evidence="6">
    <location>
        <begin position="173"/>
        <end position="197"/>
    </location>
</feature>
<evidence type="ECO:0000256" key="1">
    <source>
        <dbReference type="ARBA" id="ARBA00004141"/>
    </source>
</evidence>
<evidence type="ECO:0000256" key="3">
    <source>
        <dbReference type="ARBA" id="ARBA00022692"/>
    </source>
</evidence>
<comment type="subcellular location">
    <subcellularLocation>
        <location evidence="1">Membrane</location>
        <topology evidence="1">Multi-pass membrane protein</topology>
    </subcellularLocation>
</comment>
<dbReference type="GO" id="GO:0022857">
    <property type="term" value="F:transmembrane transporter activity"/>
    <property type="evidence" value="ECO:0007669"/>
    <property type="project" value="InterPro"/>
</dbReference>
<dbReference type="GO" id="GO:0016020">
    <property type="term" value="C:membrane"/>
    <property type="evidence" value="ECO:0007669"/>
    <property type="project" value="UniProtKB-SubCell"/>
</dbReference>
<feature type="transmembrane region" description="Helical" evidence="6">
    <location>
        <begin position="36"/>
        <end position="59"/>
    </location>
</feature>
<keyword evidence="5 6" id="KW-0472">Membrane</keyword>
<feature type="transmembrane region" description="Helical" evidence="6">
    <location>
        <begin position="145"/>
        <end position="167"/>
    </location>
</feature>